<feature type="chain" id="PRO_5017303353" description="Tetratricopeptide repeat protein" evidence="4">
    <location>
        <begin position="27"/>
        <end position="590"/>
    </location>
</feature>
<sequence>MIKSVRLLTLLVLCFFITCREVSLHADDESVTHEHHQELSNDSLDQSLSAKKTRLVSITSEEFIFKDIPDYIVANAKRKFLQERAIVLYEYYIREFPDGEFYSKALYNVANHYFLKKNYTEAMSHYKDYIKAEGIEGHTQQARFNVGMCLMEANQFEEAIPIFNQVLDYYTLSDLHFPAYKQIAECYSKLNDDKRRIMTYENAAGFFTDPNIRAECYIRIADAMMNKKQYYDAVWYLKQVSERFKQSKFYFESLFLMGECYEFSGELKQAQASYQQIVQDHSYDNDFQEKALYALGYSLYKEENYKDASITLYTAIKKYPSYSGLNDALFKLAECYMQLSLPDLAYDIYTELSNKRLHFKRKNTILFRLGELNYKRKDYSSAIEVFQRIKLINDKTMDDQITFYVGMSHYYMEEHRSAFEKFLHLKHQAADTQIVVESLYMLGRILIDVGKFESAVPYFEECIANVNSIIENKNTEVSDQPTETVITPETIAFFRSIKQKALYALGNAFFKHEMYSNAAQYYQQIDNYELSSHDRAWLLYNIGKCYEHTRDYDNSKVYYNKVVTLYPEIDIAQQAAWDLKNIQWKDRFSK</sequence>
<dbReference type="InterPro" id="IPR011990">
    <property type="entry name" value="TPR-like_helical_dom_sf"/>
</dbReference>
<evidence type="ECO:0000256" key="2">
    <source>
        <dbReference type="ARBA" id="ARBA00022803"/>
    </source>
</evidence>
<evidence type="ECO:0000313" key="5">
    <source>
        <dbReference type="EMBL" id="RJP61215.1"/>
    </source>
</evidence>
<dbReference type="Pfam" id="PF13181">
    <property type="entry name" value="TPR_8"/>
    <property type="match status" value="2"/>
</dbReference>
<dbReference type="InterPro" id="IPR019734">
    <property type="entry name" value="TPR_rpt"/>
</dbReference>
<dbReference type="PANTHER" id="PTHR45586:SF1">
    <property type="entry name" value="LIPOPOLYSACCHARIDE ASSEMBLY PROTEIN B"/>
    <property type="match status" value="1"/>
</dbReference>
<dbReference type="Proteomes" id="UP000266426">
    <property type="component" value="Unassembled WGS sequence"/>
</dbReference>
<comment type="caution">
    <text evidence="5">The sequence shown here is derived from an EMBL/GenBank/DDBJ whole genome shotgun (WGS) entry which is preliminary data.</text>
</comment>
<feature type="signal peptide" evidence="4">
    <location>
        <begin position="1"/>
        <end position="26"/>
    </location>
</feature>
<feature type="repeat" description="TPR" evidence="3">
    <location>
        <begin position="363"/>
        <end position="396"/>
    </location>
</feature>
<dbReference type="InterPro" id="IPR051012">
    <property type="entry name" value="CellSynth/LPSAsmb/PSIAsmb"/>
</dbReference>
<evidence type="ECO:0000256" key="4">
    <source>
        <dbReference type="SAM" id="SignalP"/>
    </source>
</evidence>
<dbReference type="Pfam" id="PF13174">
    <property type="entry name" value="TPR_6"/>
    <property type="match status" value="5"/>
</dbReference>
<evidence type="ECO:0000313" key="6">
    <source>
        <dbReference type="Proteomes" id="UP000266426"/>
    </source>
</evidence>
<dbReference type="Gene3D" id="1.25.40.10">
    <property type="entry name" value="Tetratricopeptide repeat domain"/>
    <property type="match status" value="4"/>
</dbReference>
<dbReference type="AlphaFoldDB" id="A0A3A4RHY7"/>
<feature type="repeat" description="TPR" evidence="3">
    <location>
        <begin position="536"/>
        <end position="569"/>
    </location>
</feature>
<dbReference type="SUPFAM" id="SSF48452">
    <property type="entry name" value="TPR-like"/>
    <property type="match status" value="2"/>
</dbReference>
<evidence type="ECO:0000256" key="1">
    <source>
        <dbReference type="ARBA" id="ARBA00022737"/>
    </source>
</evidence>
<evidence type="ECO:0000256" key="3">
    <source>
        <dbReference type="PROSITE-ProRule" id="PRU00339"/>
    </source>
</evidence>
<gene>
    <name evidence="5" type="ORF">C4541_02450</name>
</gene>
<evidence type="ECO:0008006" key="7">
    <source>
        <dbReference type="Google" id="ProtNLM"/>
    </source>
</evidence>
<keyword evidence="4" id="KW-0732">Signal</keyword>
<dbReference type="SMART" id="SM00028">
    <property type="entry name" value="TPR"/>
    <property type="match status" value="10"/>
</dbReference>
<dbReference type="EMBL" id="QZJZ01000015">
    <property type="protein sequence ID" value="RJP61215.1"/>
    <property type="molecule type" value="Genomic_DNA"/>
</dbReference>
<keyword evidence="2 3" id="KW-0802">TPR repeat</keyword>
<proteinExistence type="predicted"/>
<keyword evidence="1" id="KW-0677">Repeat</keyword>
<name>A0A3A4RHY7_9BACT</name>
<accession>A0A3A4RHY7</accession>
<protein>
    <recommendedName>
        <fullName evidence="7">Tetratricopeptide repeat protein</fullName>
    </recommendedName>
</protein>
<organism evidence="5 6">
    <name type="scientific">Candidatus Auribacter fodinae</name>
    <dbReference type="NCBI Taxonomy" id="2093366"/>
    <lineage>
        <taxon>Bacteria</taxon>
        <taxon>Pseudomonadati</taxon>
        <taxon>Candidatus Auribacterota</taxon>
        <taxon>Candidatus Auribacteria</taxon>
        <taxon>Candidatus Auribacterales</taxon>
        <taxon>Candidatus Auribacteraceae</taxon>
        <taxon>Candidatus Auribacter</taxon>
    </lineage>
</organism>
<dbReference type="PROSITE" id="PS50005">
    <property type="entry name" value="TPR"/>
    <property type="match status" value="2"/>
</dbReference>
<reference evidence="5 6" key="1">
    <citation type="journal article" date="2017" name="ISME J.">
        <title>Energy and carbon metabolisms in a deep terrestrial subsurface fluid microbial community.</title>
        <authorList>
            <person name="Momper L."/>
            <person name="Jungbluth S.P."/>
            <person name="Lee M.D."/>
            <person name="Amend J.P."/>
        </authorList>
    </citation>
    <scope>NUCLEOTIDE SEQUENCE [LARGE SCALE GENOMIC DNA]</scope>
    <source>
        <strain evidence="5">SURF_26</strain>
    </source>
</reference>
<dbReference type="PANTHER" id="PTHR45586">
    <property type="entry name" value="TPR REPEAT-CONTAINING PROTEIN PA4667"/>
    <property type="match status" value="1"/>
</dbReference>